<reference evidence="1 2" key="1">
    <citation type="submission" date="2020-08" db="EMBL/GenBank/DDBJ databases">
        <title>Genomic Encyclopedia of Type Strains, Phase IV (KMG-IV): sequencing the most valuable type-strain genomes for metagenomic binning, comparative biology and taxonomic classification.</title>
        <authorList>
            <person name="Goeker M."/>
        </authorList>
    </citation>
    <scope>NUCLEOTIDE SEQUENCE [LARGE SCALE GENOMIC DNA]</scope>
    <source>
        <strain evidence="1 2">DSM 101730</strain>
    </source>
</reference>
<evidence type="ECO:0000313" key="2">
    <source>
        <dbReference type="Proteomes" id="UP000549457"/>
    </source>
</evidence>
<proteinExistence type="predicted"/>
<name>A0A840SMN7_9RHOB</name>
<dbReference type="AlphaFoldDB" id="A0A840SMN7"/>
<dbReference type="Proteomes" id="UP000549457">
    <property type="component" value="Unassembled WGS sequence"/>
</dbReference>
<sequence length="102" mass="12129">MARFKLKRNRLRKRLGELIFEAAERYRDNSYQNPDARIEQEIVGLMRGSDKHSFRFHYDRPRRNGKGRVFHIVIPDLADKMRTDDEFAKEAMSHAVLYGCSQ</sequence>
<accession>A0A840SMN7</accession>
<organism evidence="1 2">
    <name type="scientific">Amaricoccus macauensis</name>
    <dbReference type="NCBI Taxonomy" id="57001"/>
    <lineage>
        <taxon>Bacteria</taxon>
        <taxon>Pseudomonadati</taxon>
        <taxon>Pseudomonadota</taxon>
        <taxon>Alphaproteobacteria</taxon>
        <taxon>Rhodobacterales</taxon>
        <taxon>Paracoccaceae</taxon>
        <taxon>Amaricoccus</taxon>
    </lineage>
</organism>
<keyword evidence="2" id="KW-1185">Reference proteome</keyword>
<dbReference type="EMBL" id="JACHFM010000001">
    <property type="protein sequence ID" value="MBB5220703.1"/>
    <property type="molecule type" value="Genomic_DNA"/>
</dbReference>
<gene>
    <name evidence="1" type="ORF">HNP73_000624</name>
</gene>
<dbReference type="RefSeq" id="WP_184146992.1">
    <property type="nucleotide sequence ID" value="NZ_JACHFM010000001.1"/>
</dbReference>
<evidence type="ECO:0000313" key="1">
    <source>
        <dbReference type="EMBL" id="MBB5220703.1"/>
    </source>
</evidence>
<comment type="caution">
    <text evidence="1">The sequence shown here is derived from an EMBL/GenBank/DDBJ whole genome shotgun (WGS) entry which is preliminary data.</text>
</comment>
<protein>
    <submittedName>
        <fullName evidence="1">Uncharacterized protein</fullName>
    </submittedName>
</protein>